<reference evidence="2" key="1">
    <citation type="journal article" date="2019" name="Int. J. Syst. Evol. Microbiol.">
        <title>The Global Catalogue of Microorganisms (GCM) 10K type strain sequencing project: providing services to taxonomists for standard genome sequencing and annotation.</title>
        <authorList>
            <consortium name="The Broad Institute Genomics Platform"/>
            <consortium name="The Broad Institute Genome Sequencing Center for Infectious Disease"/>
            <person name="Wu L."/>
            <person name="Ma J."/>
        </authorList>
    </citation>
    <scope>NUCLEOTIDE SEQUENCE [LARGE SCALE GENOMIC DNA]</scope>
    <source>
        <strain evidence="2">KCTC 15012</strain>
    </source>
</reference>
<gene>
    <name evidence="1" type="ORF">ACFSNB_13340</name>
</gene>
<proteinExistence type="predicted"/>
<dbReference type="Proteomes" id="UP001597296">
    <property type="component" value="Unassembled WGS sequence"/>
</dbReference>
<dbReference type="RefSeq" id="WP_377317355.1">
    <property type="nucleotide sequence ID" value="NZ_JBHUIY010000028.1"/>
</dbReference>
<dbReference type="EMBL" id="JBHUIY010000028">
    <property type="protein sequence ID" value="MFD2234790.1"/>
    <property type="molecule type" value="Genomic_DNA"/>
</dbReference>
<evidence type="ECO:0000313" key="2">
    <source>
        <dbReference type="Proteomes" id="UP001597296"/>
    </source>
</evidence>
<accession>A0ABW5CFA6</accession>
<keyword evidence="2" id="KW-1185">Reference proteome</keyword>
<name>A0ABW5CFA6_9PROT</name>
<sequence length="246" mass="26697">MGDKNTATAPQQVCWTCKHGTRPPSVEPCDSCCVGSLADGTFEHRHWAPARPAPQQRRERLIECLCDNGTLGFDPDIASHIADAISASDRAAGCDPGALRAEIEAWKASDNAKLDRIARHQRERDEALAERDELAARLAVVVDAATAYRDAYGSTTVDTLDTRDYLFSVLTDLPARAALTESGAAPQPDPDGWIPWTGGDRPVDAEVEIQWKGVDGSTGEACADQVVWQHGTGSYEDVIAYRVRHD</sequence>
<protein>
    <submittedName>
        <fullName evidence="1">Uncharacterized protein</fullName>
    </submittedName>
</protein>
<comment type="caution">
    <text evidence="1">The sequence shown here is derived from an EMBL/GenBank/DDBJ whole genome shotgun (WGS) entry which is preliminary data.</text>
</comment>
<organism evidence="1 2">
    <name type="scientific">Phaeospirillum tilakii</name>
    <dbReference type="NCBI Taxonomy" id="741673"/>
    <lineage>
        <taxon>Bacteria</taxon>
        <taxon>Pseudomonadati</taxon>
        <taxon>Pseudomonadota</taxon>
        <taxon>Alphaproteobacteria</taxon>
        <taxon>Rhodospirillales</taxon>
        <taxon>Rhodospirillaceae</taxon>
        <taxon>Phaeospirillum</taxon>
    </lineage>
</organism>
<evidence type="ECO:0000313" key="1">
    <source>
        <dbReference type="EMBL" id="MFD2234790.1"/>
    </source>
</evidence>